<evidence type="ECO:0000259" key="1">
    <source>
        <dbReference type="Pfam" id="PF08768"/>
    </source>
</evidence>
<organism evidence="2">
    <name type="scientific">hydrothermal vent metagenome</name>
    <dbReference type="NCBI Taxonomy" id="652676"/>
    <lineage>
        <taxon>unclassified sequences</taxon>
        <taxon>metagenomes</taxon>
        <taxon>ecological metagenomes</taxon>
    </lineage>
</organism>
<dbReference type="EMBL" id="UOFY01000042">
    <property type="protein sequence ID" value="VAX09899.1"/>
    <property type="molecule type" value="Genomic_DNA"/>
</dbReference>
<dbReference type="AlphaFoldDB" id="A0A3B1AV51"/>
<evidence type="ECO:0000313" key="2">
    <source>
        <dbReference type="EMBL" id="VAX09899.1"/>
    </source>
</evidence>
<name>A0A3B1AV51_9ZZZZ</name>
<dbReference type="InterPro" id="IPR014878">
    <property type="entry name" value="THAP4-like_heme-bd"/>
</dbReference>
<dbReference type="Pfam" id="PF08768">
    <property type="entry name" value="THAP4_heme-bd"/>
    <property type="match status" value="1"/>
</dbReference>
<accession>A0A3B1AV51</accession>
<reference evidence="2" key="1">
    <citation type="submission" date="2018-06" db="EMBL/GenBank/DDBJ databases">
        <authorList>
            <person name="Zhirakovskaya E."/>
        </authorList>
    </citation>
    <scope>NUCLEOTIDE SEQUENCE</scope>
</reference>
<protein>
    <recommendedName>
        <fullName evidence="1">THAP4-like heme-binding domain-containing protein</fullName>
    </recommendedName>
</protein>
<dbReference type="SUPFAM" id="SSF50814">
    <property type="entry name" value="Lipocalins"/>
    <property type="match status" value="1"/>
</dbReference>
<proteinExistence type="predicted"/>
<dbReference type="Gene3D" id="2.40.128.20">
    <property type="match status" value="1"/>
</dbReference>
<feature type="domain" description="THAP4-like heme-binding" evidence="1">
    <location>
        <begin position="9"/>
        <end position="187"/>
    </location>
</feature>
<dbReference type="InterPro" id="IPR012674">
    <property type="entry name" value="Calycin"/>
</dbReference>
<gene>
    <name evidence="2" type="ORF">MNBD_GAMMA25-1355</name>
</gene>
<sequence length="188" mass="21069">MSNTNDIDYGPLSVLPGVWKGDKGMDVAPDPDGREENPYYETITFSAIGDVTNAESQTLVALHYRQIVQRKSNDGIFHDETGYWMWDAEAGVIMHSLNIPRAVSLLAGGSHNGKQDKDGSFVLEVSAAQNDKDWQIIQSPFMRDNAQTTKFHHRITVAGNTLTYTETMIIDIYGNSFEHTDENELTRE</sequence>